<protein>
    <submittedName>
        <fullName evidence="2">Uncharacterized protein</fullName>
    </submittedName>
</protein>
<dbReference type="AlphaFoldDB" id="A0A834HML7"/>
<dbReference type="EMBL" id="JAACXV010017698">
    <property type="protein sequence ID" value="KAF7264293.1"/>
    <property type="molecule type" value="Genomic_DNA"/>
</dbReference>
<reference evidence="2" key="1">
    <citation type="submission" date="2020-08" db="EMBL/GenBank/DDBJ databases">
        <title>Genome sequencing and assembly of the red palm weevil Rhynchophorus ferrugineus.</title>
        <authorList>
            <person name="Dias G.B."/>
            <person name="Bergman C.M."/>
            <person name="Manee M."/>
        </authorList>
    </citation>
    <scope>NUCLEOTIDE SEQUENCE</scope>
    <source>
        <strain evidence="2">AA-2017</strain>
        <tissue evidence="2">Whole larva</tissue>
    </source>
</reference>
<dbReference type="Proteomes" id="UP000625711">
    <property type="component" value="Unassembled WGS sequence"/>
</dbReference>
<proteinExistence type="predicted"/>
<feature type="compositionally biased region" description="Basic residues" evidence="1">
    <location>
        <begin position="76"/>
        <end position="91"/>
    </location>
</feature>
<organism evidence="2 3">
    <name type="scientific">Rhynchophorus ferrugineus</name>
    <name type="common">Red palm weevil</name>
    <name type="synonym">Curculio ferrugineus</name>
    <dbReference type="NCBI Taxonomy" id="354439"/>
    <lineage>
        <taxon>Eukaryota</taxon>
        <taxon>Metazoa</taxon>
        <taxon>Ecdysozoa</taxon>
        <taxon>Arthropoda</taxon>
        <taxon>Hexapoda</taxon>
        <taxon>Insecta</taxon>
        <taxon>Pterygota</taxon>
        <taxon>Neoptera</taxon>
        <taxon>Endopterygota</taxon>
        <taxon>Coleoptera</taxon>
        <taxon>Polyphaga</taxon>
        <taxon>Cucujiformia</taxon>
        <taxon>Curculionidae</taxon>
        <taxon>Dryophthorinae</taxon>
        <taxon>Rhynchophorus</taxon>
    </lineage>
</organism>
<gene>
    <name evidence="2" type="ORF">GWI33_000366</name>
</gene>
<evidence type="ECO:0000313" key="2">
    <source>
        <dbReference type="EMBL" id="KAF7264293.1"/>
    </source>
</evidence>
<evidence type="ECO:0000256" key="1">
    <source>
        <dbReference type="SAM" id="MobiDB-lite"/>
    </source>
</evidence>
<evidence type="ECO:0000313" key="3">
    <source>
        <dbReference type="Proteomes" id="UP000625711"/>
    </source>
</evidence>
<sequence>MPTATLVSFNSRQYRARKLNYIVRVFSGRGVRLRFPLIMHFSKSRSTRKKLPDPPRNRKTLRLLKLPLNEGPLNRTPKHRHRHEGRRRRERRQLGYTAP</sequence>
<accession>A0A834HML7</accession>
<keyword evidence="3" id="KW-1185">Reference proteome</keyword>
<name>A0A834HML7_RHYFE</name>
<feature type="region of interest" description="Disordered" evidence="1">
    <location>
        <begin position="43"/>
        <end position="99"/>
    </location>
</feature>
<comment type="caution">
    <text evidence="2">The sequence shown here is derived from an EMBL/GenBank/DDBJ whole genome shotgun (WGS) entry which is preliminary data.</text>
</comment>